<dbReference type="Proteomes" id="UP000789901">
    <property type="component" value="Unassembled WGS sequence"/>
</dbReference>
<feature type="compositionally biased region" description="Polar residues" evidence="1">
    <location>
        <begin position="32"/>
        <end position="48"/>
    </location>
</feature>
<accession>A0ABN7VR71</accession>
<feature type="region of interest" description="Disordered" evidence="1">
    <location>
        <begin position="80"/>
        <end position="119"/>
    </location>
</feature>
<name>A0ABN7VR71_GIGMA</name>
<protein>
    <submittedName>
        <fullName evidence="2">27496_t:CDS:1</fullName>
    </submittedName>
</protein>
<feature type="compositionally biased region" description="Basic residues" evidence="1">
    <location>
        <begin position="95"/>
        <end position="113"/>
    </location>
</feature>
<dbReference type="EMBL" id="CAJVQB010020567">
    <property type="protein sequence ID" value="CAG8794774.1"/>
    <property type="molecule type" value="Genomic_DNA"/>
</dbReference>
<evidence type="ECO:0000313" key="3">
    <source>
        <dbReference type="Proteomes" id="UP000789901"/>
    </source>
</evidence>
<evidence type="ECO:0000313" key="2">
    <source>
        <dbReference type="EMBL" id="CAG8794774.1"/>
    </source>
</evidence>
<comment type="caution">
    <text evidence="2">The sequence shown here is derived from an EMBL/GenBank/DDBJ whole genome shotgun (WGS) entry which is preliminary data.</text>
</comment>
<keyword evidence="3" id="KW-1185">Reference proteome</keyword>
<proteinExistence type="predicted"/>
<gene>
    <name evidence="2" type="ORF">GMARGA_LOCUS21847</name>
</gene>
<reference evidence="2 3" key="1">
    <citation type="submission" date="2021-06" db="EMBL/GenBank/DDBJ databases">
        <authorList>
            <person name="Kallberg Y."/>
            <person name="Tangrot J."/>
            <person name="Rosling A."/>
        </authorList>
    </citation>
    <scope>NUCLEOTIDE SEQUENCE [LARGE SCALE GENOMIC DNA]</scope>
    <source>
        <strain evidence="2 3">120-4 pot B 10/14</strain>
    </source>
</reference>
<feature type="region of interest" description="Disordered" evidence="1">
    <location>
        <begin position="1"/>
        <end position="48"/>
    </location>
</feature>
<feature type="compositionally biased region" description="Polar residues" evidence="1">
    <location>
        <begin position="82"/>
        <end position="91"/>
    </location>
</feature>
<sequence>KASDKEVYKNKQLNKEPKANNKSNKESSNQSVIESKNNRNMQELDTDNDFSTKNKVLVLFKRLETLEKLQATYNKKTKNQKFDTNSDNANNDMFKKRRNKNTKKKKSYKKKIKISLVQN</sequence>
<organism evidence="2 3">
    <name type="scientific">Gigaspora margarita</name>
    <dbReference type="NCBI Taxonomy" id="4874"/>
    <lineage>
        <taxon>Eukaryota</taxon>
        <taxon>Fungi</taxon>
        <taxon>Fungi incertae sedis</taxon>
        <taxon>Mucoromycota</taxon>
        <taxon>Glomeromycotina</taxon>
        <taxon>Glomeromycetes</taxon>
        <taxon>Diversisporales</taxon>
        <taxon>Gigasporaceae</taxon>
        <taxon>Gigaspora</taxon>
    </lineage>
</organism>
<feature type="non-terminal residue" evidence="2">
    <location>
        <position position="1"/>
    </location>
</feature>
<evidence type="ECO:0000256" key="1">
    <source>
        <dbReference type="SAM" id="MobiDB-lite"/>
    </source>
</evidence>
<feature type="compositionally biased region" description="Basic and acidic residues" evidence="1">
    <location>
        <begin position="1"/>
        <end position="25"/>
    </location>
</feature>